<dbReference type="InterPro" id="IPR037923">
    <property type="entry name" value="HTH-like"/>
</dbReference>
<evidence type="ECO:0000313" key="6">
    <source>
        <dbReference type="Proteomes" id="UP001597493"/>
    </source>
</evidence>
<dbReference type="SUPFAM" id="SSF46689">
    <property type="entry name" value="Homeodomain-like"/>
    <property type="match status" value="2"/>
</dbReference>
<feature type="domain" description="HTH araC/xylS-type" evidence="4">
    <location>
        <begin position="169"/>
        <end position="268"/>
    </location>
</feature>
<name>A0ABW5QSH0_9BACL</name>
<evidence type="ECO:0000256" key="2">
    <source>
        <dbReference type="ARBA" id="ARBA00023125"/>
    </source>
</evidence>
<dbReference type="Gene3D" id="1.10.10.60">
    <property type="entry name" value="Homeodomain-like"/>
    <property type="match status" value="2"/>
</dbReference>
<reference evidence="6" key="1">
    <citation type="journal article" date="2019" name="Int. J. Syst. Evol. Microbiol.">
        <title>The Global Catalogue of Microorganisms (GCM) 10K type strain sequencing project: providing services to taxonomists for standard genome sequencing and annotation.</title>
        <authorList>
            <consortium name="The Broad Institute Genomics Platform"/>
            <consortium name="The Broad Institute Genome Sequencing Center for Infectious Disease"/>
            <person name="Wu L."/>
            <person name="Ma J."/>
        </authorList>
    </citation>
    <scope>NUCLEOTIDE SEQUENCE [LARGE SCALE GENOMIC DNA]</scope>
    <source>
        <strain evidence="6">TISTR 1827</strain>
    </source>
</reference>
<dbReference type="Gene3D" id="2.60.120.10">
    <property type="entry name" value="Jelly Rolls"/>
    <property type="match status" value="1"/>
</dbReference>
<dbReference type="SUPFAM" id="SSF51215">
    <property type="entry name" value="Regulatory protein AraC"/>
    <property type="match status" value="1"/>
</dbReference>
<keyword evidence="2" id="KW-0238">DNA-binding</keyword>
<accession>A0ABW5QSH0</accession>
<evidence type="ECO:0000256" key="1">
    <source>
        <dbReference type="ARBA" id="ARBA00023015"/>
    </source>
</evidence>
<proteinExistence type="predicted"/>
<dbReference type="InterPro" id="IPR018060">
    <property type="entry name" value="HTH_AraC"/>
</dbReference>
<dbReference type="Pfam" id="PF12833">
    <property type="entry name" value="HTH_18"/>
    <property type="match status" value="1"/>
</dbReference>
<dbReference type="SMART" id="SM00342">
    <property type="entry name" value="HTH_ARAC"/>
    <property type="match status" value="1"/>
</dbReference>
<keyword evidence="1" id="KW-0805">Transcription regulation</keyword>
<dbReference type="PANTHER" id="PTHR43280:SF2">
    <property type="entry name" value="HTH-TYPE TRANSCRIPTIONAL REGULATOR EXSA"/>
    <property type="match status" value="1"/>
</dbReference>
<evidence type="ECO:0000313" key="5">
    <source>
        <dbReference type="EMBL" id="MFD2659246.1"/>
    </source>
</evidence>
<dbReference type="EMBL" id="JBHUMY010000001">
    <property type="protein sequence ID" value="MFD2659246.1"/>
    <property type="molecule type" value="Genomic_DNA"/>
</dbReference>
<dbReference type="InterPro" id="IPR020449">
    <property type="entry name" value="Tscrpt_reg_AraC-type_HTH"/>
</dbReference>
<sequence length="283" mass="32877">MIDFIYRSDKPIDLQFHSHVFYEVYYFHEGSCNYLIGDKVYALAPGDLIIMYGMTLHRPKVDTHVPYIRSIVHFEPSFVKPYAELPNAVNILQPFEQLRNHRLRLSGERKEEAERILLAMHGHNKRGDAVGTGRLTLAFVDLLYFIYEQCMQPMMDKAEASAGKESVVQDIVTALEACYKEDLHMEQLEEKLHLTKSYLSKVFKEVTGVTIFQYVYRRRINEAKMLFLLQPELPVTEVSLRLGFKHLAHFSRMFKQQTGMSPEAFKRGGGYRFEASRATKARP</sequence>
<gene>
    <name evidence="5" type="ORF">ACFSW5_03075</name>
</gene>
<evidence type="ECO:0000256" key="3">
    <source>
        <dbReference type="ARBA" id="ARBA00023163"/>
    </source>
</evidence>
<evidence type="ECO:0000259" key="4">
    <source>
        <dbReference type="PROSITE" id="PS01124"/>
    </source>
</evidence>
<dbReference type="InterPro" id="IPR014710">
    <property type="entry name" value="RmlC-like_jellyroll"/>
</dbReference>
<dbReference type="InterPro" id="IPR009057">
    <property type="entry name" value="Homeodomain-like_sf"/>
</dbReference>
<dbReference type="Proteomes" id="UP001597493">
    <property type="component" value="Unassembled WGS sequence"/>
</dbReference>
<dbReference type="PRINTS" id="PR00032">
    <property type="entry name" value="HTHARAC"/>
</dbReference>
<dbReference type="PANTHER" id="PTHR43280">
    <property type="entry name" value="ARAC-FAMILY TRANSCRIPTIONAL REGULATOR"/>
    <property type="match status" value="1"/>
</dbReference>
<keyword evidence="3" id="KW-0804">Transcription</keyword>
<dbReference type="RefSeq" id="WP_379269639.1">
    <property type="nucleotide sequence ID" value="NZ_JBHUGT010000031.1"/>
</dbReference>
<organism evidence="5 6">
    <name type="scientific">Paenibacillus thailandensis</name>
    <dbReference type="NCBI Taxonomy" id="393250"/>
    <lineage>
        <taxon>Bacteria</taxon>
        <taxon>Bacillati</taxon>
        <taxon>Bacillota</taxon>
        <taxon>Bacilli</taxon>
        <taxon>Bacillales</taxon>
        <taxon>Paenibacillaceae</taxon>
        <taxon>Paenibacillus</taxon>
    </lineage>
</organism>
<dbReference type="PROSITE" id="PS01124">
    <property type="entry name" value="HTH_ARAC_FAMILY_2"/>
    <property type="match status" value="1"/>
</dbReference>
<dbReference type="Pfam" id="PF02311">
    <property type="entry name" value="AraC_binding"/>
    <property type="match status" value="1"/>
</dbReference>
<comment type="caution">
    <text evidence="5">The sequence shown here is derived from an EMBL/GenBank/DDBJ whole genome shotgun (WGS) entry which is preliminary data.</text>
</comment>
<protein>
    <submittedName>
        <fullName evidence="5">AraC family transcriptional regulator</fullName>
    </submittedName>
</protein>
<dbReference type="InterPro" id="IPR003313">
    <property type="entry name" value="AraC-bd"/>
</dbReference>
<keyword evidence="6" id="KW-1185">Reference proteome</keyword>